<dbReference type="AlphaFoldDB" id="A0A0L0HSH2"/>
<dbReference type="EMBL" id="KQ257451">
    <property type="protein sequence ID" value="KND03855.1"/>
    <property type="molecule type" value="Genomic_DNA"/>
</dbReference>
<feature type="compositionally biased region" description="Basic and acidic residues" evidence="1">
    <location>
        <begin position="1"/>
        <end position="15"/>
    </location>
</feature>
<keyword evidence="3" id="KW-1185">Reference proteome</keyword>
<accession>A0A0L0HSH2</accession>
<organism evidence="2 3">
    <name type="scientific">Spizellomyces punctatus (strain DAOM BR117)</name>
    <dbReference type="NCBI Taxonomy" id="645134"/>
    <lineage>
        <taxon>Eukaryota</taxon>
        <taxon>Fungi</taxon>
        <taxon>Fungi incertae sedis</taxon>
        <taxon>Chytridiomycota</taxon>
        <taxon>Chytridiomycota incertae sedis</taxon>
        <taxon>Chytridiomycetes</taxon>
        <taxon>Spizellomycetales</taxon>
        <taxon>Spizellomycetaceae</taxon>
        <taxon>Spizellomyces</taxon>
    </lineage>
</organism>
<dbReference type="OrthoDB" id="10300389at2759"/>
<feature type="compositionally biased region" description="Polar residues" evidence="1">
    <location>
        <begin position="102"/>
        <end position="117"/>
    </location>
</feature>
<reference evidence="2 3" key="1">
    <citation type="submission" date="2009-08" db="EMBL/GenBank/DDBJ databases">
        <title>The Genome Sequence of Spizellomyces punctatus strain DAOM BR117.</title>
        <authorList>
            <consortium name="The Broad Institute Genome Sequencing Platform"/>
            <person name="Russ C."/>
            <person name="Cuomo C."/>
            <person name="Shea T."/>
            <person name="Young S.K."/>
            <person name="Zeng Q."/>
            <person name="Koehrsen M."/>
            <person name="Haas B."/>
            <person name="Borodovsky M."/>
            <person name="Guigo R."/>
            <person name="Alvarado L."/>
            <person name="Berlin A."/>
            <person name="Bochicchio J."/>
            <person name="Borenstein D."/>
            <person name="Chapman S."/>
            <person name="Chen Z."/>
            <person name="Engels R."/>
            <person name="Freedman E."/>
            <person name="Gellesch M."/>
            <person name="Goldberg J."/>
            <person name="Griggs A."/>
            <person name="Gujja S."/>
            <person name="Heiman D."/>
            <person name="Hepburn T."/>
            <person name="Howarth C."/>
            <person name="Jen D."/>
            <person name="Larson L."/>
            <person name="Lewis B."/>
            <person name="Mehta T."/>
            <person name="Park D."/>
            <person name="Pearson M."/>
            <person name="Roberts A."/>
            <person name="Saif S."/>
            <person name="Shenoy N."/>
            <person name="Sisk P."/>
            <person name="Stolte C."/>
            <person name="Sykes S."/>
            <person name="Thomson T."/>
            <person name="Walk T."/>
            <person name="White J."/>
            <person name="Yandava C."/>
            <person name="Burger G."/>
            <person name="Gray M.W."/>
            <person name="Holland P.W.H."/>
            <person name="King N."/>
            <person name="Lang F.B.F."/>
            <person name="Roger A.J."/>
            <person name="Ruiz-Trillo I."/>
            <person name="Lander E."/>
            <person name="Nusbaum C."/>
        </authorList>
    </citation>
    <scope>NUCLEOTIDE SEQUENCE [LARGE SCALE GENOMIC DNA]</scope>
    <source>
        <strain evidence="2 3">DAOM BR117</strain>
    </source>
</reference>
<dbReference type="InParanoid" id="A0A0L0HSH2"/>
<dbReference type="VEuPathDB" id="FungiDB:SPPG_01309"/>
<evidence type="ECO:0000313" key="3">
    <source>
        <dbReference type="Proteomes" id="UP000053201"/>
    </source>
</evidence>
<protein>
    <submittedName>
        <fullName evidence="2">Uncharacterized protein</fullName>
    </submittedName>
</protein>
<feature type="region of interest" description="Disordered" evidence="1">
    <location>
        <begin position="91"/>
        <end position="117"/>
    </location>
</feature>
<feature type="compositionally biased region" description="Low complexity" evidence="1">
    <location>
        <begin position="16"/>
        <end position="27"/>
    </location>
</feature>
<feature type="region of interest" description="Disordered" evidence="1">
    <location>
        <begin position="1"/>
        <end position="72"/>
    </location>
</feature>
<evidence type="ECO:0000313" key="2">
    <source>
        <dbReference type="EMBL" id="KND03855.1"/>
    </source>
</evidence>
<sequence length="117" mass="12933">MDEPHRTGDHMERLHVTSSTVKDTTSTPPQSQDKEGSPLYHPNVPHFVGTGDEIETFNHSKTGKRGSECEDPKRALSGVQLERDFHAETFLGSEKLSGQGIGSTAQQDIEQNLPYTQ</sequence>
<dbReference type="RefSeq" id="XP_016611894.1">
    <property type="nucleotide sequence ID" value="XM_016749631.1"/>
</dbReference>
<gene>
    <name evidence="2" type="ORF">SPPG_01309</name>
</gene>
<dbReference type="GeneID" id="27684981"/>
<dbReference type="Proteomes" id="UP000053201">
    <property type="component" value="Unassembled WGS sequence"/>
</dbReference>
<evidence type="ECO:0000256" key="1">
    <source>
        <dbReference type="SAM" id="MobiDB-lite"/>
    </source>
</evidence>
<proteinExistence type="predicted"/>
<name>A0A0L0HSH2_SPIPD</name>